<evidence type="ECO:0000256" key="5">
    <source>
        <dbReference type="ARBA" id="ARBA00022840"/>
    </source>
</evidence>
<evidence type="ECO:0000256" key="1">
    <source>
        <dbReference type="ARBA" id="ARBA00007487"/>
    </source>
</evidence>
<dbReference type="GO" id="GO:0005524">
    <property type="term" value="F:ATP binding"/>
    <property type="evidence" value="ECO:0007669"/>
    <property type="project" value="UniProtKB-UniRule"/>
</dbReference>
<dbReference type="PANTHER" id="PTHR12213:SF0">
    <property type="entry name" value="CORRINOID ADENOSYLTRANSFERASE MMAB"/>
    <property type="match status" value="1"/>
</dbReference>
<sequence>MAKEVHIYTKTGDDGTTGLIGGSRVKKYDLRLEAYGTVDELNSYIGLILSTALDERARKVLTGVQSNLFVIGAQLATDDNAGVLKEQLPCTEKDIELLEEEMDWMIDLLPKLSHFILPAGAQGTAYAHVARTVCRRAERRIVELSERTAVNHNLVKYINRLSDYLFVLARKINYDQKLPETLWIPGKNVE</sequence>
<dbReference type="InterPro" id="IPR036451">
    <property type="entry name" value="CblAdoTrfase-like_sf"/>
</dbReference>
<proteinExistence type="inferred from homology"/>
<dbReference type="NCBIfam" id="TIGR00636">
    <property type="entry name" value="PduO_Nterm"/>
    <property type="match status" value="1"/>
</dbReference>
<dbReference type="Proteomes" id="UP001163821">
    <property type="component" value="Unassembled WGS sequence"/>
</dbReference>
<reference evidence="8" key="1">
    <citation type="submission" date="2022-10" db="EMBL/GenBank/DDBJ databases">
        <title>Gaoshiqiia sediminis gen. nov., sp. nov., isolated from coastal sediment.</title>
        <authorList>
            <person name="Yu W.X."/>
            <person name="Mu D.S."/>
            <person name="Du J.Z."/>
            <person name="Liang Y.Q."/>
        </authorList>
    </citation>
    <scope>NUCLEOTIDE SEQUENCE</scope>
    <source>
        <strain evidence="8">A06</strain>
    </source>
</reference>
<evidence type="ECO:0000256" key="6">
    <source>
        <dbReference type="RuleBase" id="RU366026"/>
    </source>
</evidence>
<comment type="subunit">
    <text evidence="2">Homotrimer.</text>
</comment>
<dbReference type="FunFam" id="1.20.1200.10:FF:000001">
    <property type="entry name" value="Cob(I)yrinic acid a,c-diamide adenosyltransferase"/>
    <property type="match status" value="1"/>
</dbReference>
<dbReference type="Gene3D" id="1.20.1200.10">
    <property type="entry name" value="Cobalamin adenosyltransferase-like"/>
    <property type="match status" value="1"/>
</dbReference>
<dbReference type="RefSeq" id="WP_282590710.1">
    <property type="nucleotide sequence ID" value="NZ_JAPAAF010000005.1"/>
</dbReference>
<dbReference type="EC" id="2.5.1.17" evidence="6"/>
<comment type="similarity">
    <text evidence="1 6">Belongs to the Cob(I)alamin adenosyltransferase family.</text>
</comment>
<dbReference type="AlphaFoldDB" id="A0AA42C7X8"/>
<dbReference type="InterPro" id="IPR029499">
    <property type="entry name" value="PduO-typ"/>
</dbReference>
<feature type="domain" description="Cobalamin adenosyltransferase-like" evidence="7">
    <location>
        <begin position="7"/>
        <end position="171"/>
    </location>
</feature>
<comment type="caution">
    <text evidence="8">The sequence shown here is derived from an EMBL/GenBank/DDBJ whole genome shotgun (WGS) entry which is preliminary data.</text>
</comment>
<name>A0AA42C7X8_9BACT</name>
<evidence type="ECO:0000313" key="9">
    <source>
        <dbReference type="Proteomes" id="UP001163821"/>
    </source>
</evidence>
<keyword evidence="6" id="KW-0169">Cobalamin biosynthesis</keyword>
<evidence type="ECO:0000313" key="8">
    <source>
        <dbReference type="EMBL" id="MCW0482101.1"/>
    </source>
</evidence>
<dbReference type="GO" id="GO:0009236">
    <property type="term" value="P:cobalamin biosynthetic process"/>
    <property type="evidence" value="ECO:0007669"/>
    <property type="project" value="UniProtKB-UniRule"/>
</dbReference>
<evidence type="ECO:0000256" key="4">
    <source>
        <dbReference type="ARBA" id="ARBA00022741"/>
    </source>
</evidence>
<evidence type="ECO:0000256" key="3">
    <source>
        <dbReference type="ARBA" id="ARBA00022679"/>
    </source>
</evidence>
<dbReference type="EMBL" id="JAPAAF010000005">
    <property type="protein sequence ID" value="MCW0482101.1"/>
    <property type="molecule type" value="Genomic_DNA"/>
</dbReference>
<keyword evidence="3 6" id="KW-0808">Transferase</keyword>
<protein>
    <recommendedName>
        <fullName evidence="6">Corrinoid adenosyltransferase</fullName>
        <ecNumber evidence="6">2.5.1.17</ecNumber>
    </recommendedName>
    <alternativeName>
        <fullName evidence="6">Cob(II)alamin adenosyltransferase</fullName>
    </alternativeName>
    <alternativeName>
        <fullName evidence="6">Cob(II)yrinic acid a,c-diamide adenosyltransferase</fullName>
    </alternativeName>
    <alternativeName>
        <fullName evidence="6">Cobinamide/cobalamin adenosyltransferase</fullName>
    </alternativeName>
</protein>
<keyword evidence="9" id="KW-1185">Reference proteome</keyword>
<comment type="pathway">
    <text evidence="6">Cofactor biosynthesis; adenosylcobalamin biosynthesis; adenosylcobalamin from cob(II)yrinate a,c-diamide: step 2/7.</text>
</comment>
<dbReference type="Pfam" id="PF01923">
    <property type="entry name" value="Cob_adeno_trans"/>
    <property type="match status" value="1"/>
</dbReference>
<comment type="catalytic activity">
    <reaction evidence="6">
        <text>2 cob(II)yrinate a,c diamide + reduced [electron-transfer flavoprotein] + 2 ATP = 2 adenosylcob(III)yrinate a,c-diamide + 2 triphosphate + oxidized [electron-transfer flavoprotein] + 3 H(+)</text>
        <dbReference type="Rhea" id="RHEA:11528"/>
        <dbReference type="Rhea" id="RHEA-COMP:10685"/>
        <dbReference type="Rhea" id="RHEA-COMP:10686"/>
        <dbReference type="ChEBI" id="CHEBI:15378"/>
        <dbReference type="ChEBI" id="CHEBI:18036"/>
        <dbReference type="ChEBI" id="CHEBI:30616"/>
        <dbReference type="ChEBI" id="CHEBI:57692"/>
        <dbReference type="ChEBI" id="CHEBI:58307"/>
        <dbReference type="ChEBI" id="CHEBI:58503"/>
        <dbReference type="ChEBI" id="CHEBI:58537"/>
        <dbReference type="EC" id="2.5.1.17"/>
    </reaction>
</comment>
<gene>
    <name evidence="8" type="ORF">N2K84_05120</name>
</gene>
<dbReference type="SUPFAM" id="SSF89028">
    <property type="entry name" value="Cobalamin adenosyltransferase-like"/>
    <property type="match status" value="1"/>
</dbReference>
<evidence type="ECO:0000256" key="2">
    <source>
        <dbReference type="ARBA" id="ARBA00011233"/>
    </source>
</evidence>
<dbReference type="PANTHER" id="PTHR12213">
    <property type="entry name" value="CORRINOID ADENOSYLTRANSFERASE"/>
    <property type="match status" value="1"/>
</dbReference>
<comment type="catalytic activity">
    <reaction evidence="6">
        <text>2 cob(II)alamin + reduced [electron-transfer flavoprotein] + 2 ATP = 2 adenosylcob(III)alamin + 2 triphosphate + oxidized [electron-transfer flavoprotein] + 3 H(+)</text>
        <dbReference type="Rhea" id="RHEA:28671"/>
        <dbReference type="Rhea" id="RHEA-COMP:10685"/>
        <dbReference type="Rhea" id="RHEA-COMP:10686"/>
        <dbReference type="ChEBI" id="CHEBI:15378"/>
        <dbReference type="ChEBI" id="CHEBI:16304"/>
        <dbReference type="ChEBI" id="CHEBI:18036"/>
        <dbReference type="ChEBI" id="CHEBI:18408"/>
        <dbReference type="ChEBI" id="CHEBI:30616"/>
        <dbReference type="ChEBI" id="CHEBI:57692"/>
        <dbReference type="ChEBI" id="CHEBI:58307"/>
        <dbReference type="EC" id="2.5.1.17"/>
    </reaction>
</comment>
<dbReference type="InterPro" id="IPR016030">
    <property type="entry name" value="CblAdoTrfase-like"/>
</dbReference>
<organism evidence="8 9">
    <name type="scientific">Gaoshiqia sediminis</name>
    <dbReference type="NCBI Taxonomy" id="2986998"/>
    <lineage>
        <taxon>Bacteria</taxon>
        <taxon>Pseudomonadati</taxon>
        <taxon>Bacteroidota</taxon>
        <taxon>Bacteroidia</taxon>
        <taxon>Marinilabiliales</taxon>
        <taxon>Prolixibacteraceae</taxon>
        <taxon>Gaoshiqia</taxon>
    </lineage>
</organism>
<keyword evidence="4 6" id="KW-0547">Nucleotide-binding</keyword>
<keyword evidence="5 6" id="KW-0067">ATP-binding</keyword>
<accession>A0AA42C7X8</accession>
<dbReference type="GO" id="GO:0008817">
    <property type="term" value="F:corrinoid adenosyltransferase activity"/>
    <property type="evidence" value="ECO:0007669"/>
    <property type="project" value="UniProtKB-UniRule"/>
</dbReference>
<evidence type="ECO:0000259" key="7">
    <source>
        <dbReference type="Pfam" id="PF01923"/>
    </source>
</evidence>